<dbReference type="InterPro" id="IPR050706">
    <property type="entry name" value="Cyclic-di-GMP_PDE-like"/>
</dbReference>
<feature type="transmembrane region" description="Helical" evidence="1">
    <location>
        <begin position="38"/>
        <end position="56"/>
    </location>
</feature>
<sequence length="386" mass="40272">MNLDVYTLMTMSSLAVVLCGVSFILSTSFTRNDAAGRVWSLGFISGIVVAAGYGVEATAPDAWWGLLVGNAAYVVSIGALWCGARRYNRRSRRLWVVAAIALVVVAATALQTPDAGTWAGAPVLWLGLALLCSLGALEFQHGKLRRNLNGRALSSILWIVAVFMLARTVAFLFSGAEGKAFTTYFNSGVAAVITMALIISAAITVSVLRAERGADSAVGDLSEGIMSRSGVLSAQAFSQAAGDHLERADSARLGMALIGADVDRLPEVNIAFGRETGDEAISAFAQALRATVPVMATIGHPSAGRFFVLAAVASETEALTIAERIQIALVDTPLPERQTIRLTASLGVATTFDHGYSLPGLTAAVVESVEQSKSAGGNHIVVGTTD</sequence>
<dbReference type="SUPFAM" id="SSF55073">
    <property type="entry name" value="Nucleotide cyclase"/>
    <property type="match status" value="1"/>
</dbReference>
<name>A0A1T4XJ95_9MICO</name>
<feature type="transmembrane region" description="Helical" evidence="1">
    <location>
        <begin position="6"/>
        <end position="26"/>
    </location>
</feature>
<accession>A0A1T4XJ95</accession>
<keyword evidence="1" id="KW-0472">Membrane</keyword>
<feature type="transmembrane region" description="Helical" evidence="1">
    <location>
        <begin position="157"/>
        <end position="176"/>
    </location>
</feature>
<evidence type="ECO:0000256" key="1">
    <source>
        <dbReference type="SAM" id="Phobius"/>
    </source>
</evidence>
<keyword evidence="1" id="KW-0812">Transmembrane</keyword>
<feature type="domain" description="GGDEF" evidence="2">
    <location>
        <begin position="253"/>
        <end position="385"/>
    </location>
</feature>
<feature type="transmembrane region" description="Helical" evidence="1">
    <location>
        <begin position="94"/>
        <end position="112"/>
    </location>
</feature>
<dbReference type="InterPro" id="IPR043128">
    <property type="entry name" value="Rev_trsase/Diguanyl_cyclase"/>
</dbReference>
<dbReference type="CDD" id="cd01949">
    <property type="entry name" value="GGDEF"/>
    <property type="match status" value="1"/>
</dbReference>
<evidence type="ECO:0000259" key="2">
    <source>
        <dbReference type="PROSITE" id="PS50887"/>
    </source>
</evidence>
<feature type="transmembrane region" description="Helical" evidence="1">
    <location>
        <begin position="62"/>
        <end position="82"/>
    </location>
</feature>
<dbReference type="Pfam" id="PF00990">
    <property type="entry name" value="GGDEF"/>
    <property type="match status" value="1"/>
</dbReference>
<feature type="transmembrane region" description="Helical" evidence="1">
    <location>
        <begin position="188"/>
        <end position="208"/>
    </location>
</feature>
<dbReference type="AlphaFoldDB" id="A0A1T4XJ95"/>
<dbReference type="RefSeq" id="WP_078713718.1">
    <property type="nucleotide sequence ID" value="NZ_FUYG01000003.1"/>
</dbReference>
<feature type="transmembrane region" description="Helical" evidence="1">
    <location>
        <begin position="118"/>
        <end position="137"/>
    </location>
</feature>
<proteinExistence type="predicted"/>
<organism evidence="3 4">
    <name type="scientific">Agreia bicolorata</name>
    <dbReference type="NCBI Taxonomy" id="110935"/>
    <lineage>
        <taxon>Bacteria</taxon>
        <taxon>Bacillati</taxon>
        <taxon>Actinomycetota</taxon>
        <taxon>Actinomycetes</taxon>
        <taxon>Micrococcales</taxon>
        <taxon>Microbacteriaceae</taxon>
        <taxon>Agreia</taxon>
    </lineage>
</organism>
<evidence type="ECO:0000313" key="4">
    <source>
        <dbReference type="Proteomes" id="UP000189735"/>
    </source>
</evidence>
<evidence type="ECO:0000313" key="3">
    <source>
        <dbReference type="EMBL" id="SKA89228.1"/>
    </source>
</evidence>
<dbReference type="EMBL" id="FUYG01000003">
    <property type="protein sequence ID" value="SKA89228.1"/>
    <property type="molecule type" value="Genomic_DNA"/>
</dbReference>
<dbReference type="PANTHER" id="PTHR33121">
    <property type="entry name" value="CYCLIC DI-GMP PHOSPHODIESTERASE PDEF"/>
    <property type="match status" value="1"/>
</dbReference>
<protein>
    <submittedName>
        <fullName evidence="3">Diguanylate cyclase (GGDEF) domain-containing protein</fullName>
    </submittedName>
</protein>
<dbReference type="InterPro" id="IPR029787">
    <property type="entry name" value="Nucleotide_cyclase"/>
</dbReference>
<dbReference type="PROSITE" id="PS50887">
    <property type="entry name" value="GGDEF"/>
    <property type="match status" value="1"/>
</dbReference>
<dbReference type="GO" id="GO:0071111">
    <property type="term" value="F:cyclic-guanylate-specific phosphodiesterase activity"/>
    <property type="evidence" value="ECO:0007669"/>
    <property type="project" value="InterPro"/>
</dbReference>
<gene>
    <name evidence="3" type="ORF">SAMN06295879_1161</name>
</gene>
<keyword evidence="1" id="KW-1133">Transmembrane helix</keyword>
<reference evidence="4" key="1">
    <citation type="submission" date="2017-02" db="EMBL/GenBank/DDBJ databases">
        <authorList>
            <person name="Varghese N."/>
            <person name="Submissions S."/>
        </authorList>
    </citation>
    <scope>NUCLEOTIDE SEQUENCE [LARGE SCALE GENOMIC DNA]</scope>
    <source>
        <strain evidence="4">VKM Ac-2052</strain>
    </source>
</reference>
<dbReference type="NCBIfam" id="TIGR00254">
    <property type="entry name" value="GGDEF"/>
    <property type="match status" value="1"/>
</dbReference>
<dbReference type="Gene3D" id="3.30.70.270">
    <property type="match status" value="1"/>
</dbReference>
<dbReference type="InterPro" id="IPR000160">
    <property type="entry name" value="GGDEF_dom"/>
</dbReference>
<dbReference type="SMART" id="SM00267">
    <property type="entry name" value="GGDEF"/>
    <property type="match status" value="1"/>
</dbReference>
<dbReference type="PANTHER" id="PTHR33121:SF71">
    <property type="entry name" value="OXYGEN SENSOR PROTEIN DOSP"/>
    <property type="match status" value="1"/>
</dbReference>
<dbReference type="Proteomes" id="UP000189735">
    <property type="component" value="Unassembled WGS sequence"/>
</dbReference>